<evidence type="ECO:0000256" key="1">
    <source>
        <dbReference type="SAM" id="Coils"/>
    </source>
</evidence>
<dbReference type="AlphaFoldDB" id="A0A0G0LRX7"/>
<evidence type="ECO:0000256" key="2">
    <source>
        <dbReference type="SAM" id="MobiDB-lite"/>
    </source>
</evidence>
<sequence>MNLLKCLYKGLPKLLNILYMPEHKTEEKIEEGNHKTSTTSAATEGKNTKGASNLDAQILAIQDKLKKAQETFEELNKMKVDLEDLKKKEDIKTKEESEKEALNISNLQKENQELKEKISAYQSEMDGLKSVIGSLKSNVSKQAEEFQTRIMESLKVLEDSKIKNNTEHLDTTPGSVEVKKDSIEETKALFSSVQNEPTKNPEKNEETAIKESTIGEETKSTIGEETAVTGEEKQAQIPVNVVDMGADVVEEDFSDFDRIKQELLNLEKEASAIEISDDAPKPAEEASKDTTTNIIDLAAGTKTETDKEKSPDTAPAVISNDVKPADTDTSATDLAAAESINKILIQAGVNPVDIPSSAATNTAPEKDKPKKGIVKKILALIMLPFKLVLKLFTLIFEKSKNRKNKKADTKAAVTTNEIEADKVEATGGIPFIKAAVFLLAIFAAGFIYQVRNAKKTTEMYVAQVKGVQTTNSGTNKTDPYGMAATDPEKRYKEAFAEVPFDKTIWQVYKDTDYGITVTYPQNTSHRLKPMGSENIWFLRQDGYLMSIDRIEYAKSLDDFFASSKMTAKYGVEKVVIKGVPAIKLVLQEDLAVKGNYFIAKFNQHIYRIWYRTYLPGENSDDEKRVQEMINSIEFISKNYSSNNSSNR</sequence>
<keyword evidence="3" id="KW-0812">Transmembrane</keyword>
<evidence type="ECO:0000313" key="5">
    <source>
        <dbReference type="Proteomes" id="UP000034207"/>
    </source>
</evidence>
<dbReference type="STRING" id="1618345.UT18_C0009G0074"/>
<feature type="region of interest" description="Disordered" evidence="2">
    <location>
        <begin position="192"/>
        <end position="232"/>
    </location>
</feature>
<feature type="transmembrane region" description="Helical" evidence="3">
    <location>
        <begin position="377"/>
        <end position="396"/>
    </location>
</feature>
<dbReference type="PATRIC" id="fig|1618345.3.peg.618"/>
<evidence type="ECO:0000313" key="4">
    <source>
        <dbReference type="EMBL" id="KKQ94663.1"/>
    </source>
</evidence>
<dbReference type="Proteomes" id="UP000034207">
    <property type="component" value="Unassembled WGS sequence"/>
</dbReference>
<feature type="transmembrane region" description="Helical" evidence="3">
    <location>
        <begin position="431"/>
        <end position="450"/>
    </location>
</feature>
<evidence type="ECO:0000256" key="3">
    <source>
        <dbReference type="SAM" id="Phobius"/>
    </source>
</evidence>
<comment type="caution">
    <text evidence="4">The sequence shown here is derived from an EMBL/GenBank/DDBJ whole genome shotgun (WGS) entry which is preliminary data.</text>
</comment>
<name>A0A0G0LRX7_UNCC2</name>
<keyword evidence="3" id="KW-1133">Transmembrane helix</keyword>
<protein>
    <submittedName>
        <fullName evidence="4">Uncharacterized protein</fullName>
    </submittedName>
</protein>
<keyword evidence="3" id="KW-0472">Membrane</keyword>
<accession>A0A0G0LRX7</accession>
<feature type="compositionally biased region" description="Basic and acidic residues" evidence="2">
    <location>
        <begin position="199"/>
        <end position="209"/>
    </location>
</feature>
<organism evidence="4 5">
    <name type="scientific">candidate division CPR2 bacterium GW2011_GWC2_39_10</name>
    <dbReference type="NCBI Taxonomy" id="1618345"/>
    <lineage>
        <taxon>Bacteria</taxon>
        <taxon>Bacteria division CPR2</taxon>
    </lineage>
</organism>
<feature type="region of interest" description="Disordered" evidence="2">
    <location>
        <begin position="26"/>
        <end position="49"/>
    </location>
</feature>
<proteinExistence type="predicted"/>
<gene>
    <name evidence="4" type="ORF">UT18_C0009G0074</name>
</gene>
<reference evidence="4 5" key="1">
    <citation type="journal article" date="2015" name="Nature">
        <title>rRNA introns, odd ribosomes, and small enigmatic genomes across a large radiation of phyla.</title>
        <authorList>
            <person name="Brown C.T."/>
            <person name="Hug L.A."/>
            <person name="Thomas B.C."/>
            <person name="Sharon I."/>
            <person name="Castelle C.J."/>
            <person name="Singh A."/>
            <person name="Wilkins M.J."/>
            <person name="Williams K.H."/>
            <person name="Banfield J.F."/>
        </authorList>
    </citation>
    <scope>NUCLEOTIDE SEQUENCE [LARGE SCALE GENOMIC DNA]</scope>
</reference>
<feature type="region of interest" description="Disordered" evidence="2">
    <location>
        <begin position="298"/>
        <end position="327"/>
    </location>
</feature>
<feature type="coiled-coil region" evidence="1">
    <location>
        <begin position="51"/>
        <end position="131"/>
    </location>
</feature>
<keyword evidence="1" id="KW-0175">Coiled coil</keyword>
<dbReference type="EMBL" id="LBVV01000009">
    <property type="protein sequence ID" value="KKQ94663.1"/>
    <property type="molecule type" value="Genomic_DNA"/>
</dbReference>